<dbReference type="Proteomes" id="UP001597053">
    <property type="component" value="Unassembled WGS sequence"/>
</dbReference>
<accession>A0ABW3AAL8</accession>
<comment type="caution">
    <text evidence="1">The sequence shown here is derived from an EMBL/GenBank/DDBJ whole genome shotgun (WGS) entry which is preliminary data.</text>
</comment>
<reference evidence="2" key="1">
    <citation type="journal article" date="2019" name="Int. J. Syst. Evol. Microbiol.">
        <title>The Global Catalogue of Microorganisms (GCM) 10K type strain sequencing project: providing services to taxonomists for standard genome sequencing and annotation.</title>
        <authorList>
            <consortium name="The Broad Institute Genomics Platform"/>
            <consortium name="The Broad Institute Genome Sequencing Center for Infectious Disease"/>
            <person name="Wu L."/>
            <person name="Ma J."/>
        </authorList>
    </citation>
    <scope>NUCLEOTIDE SEQUENCE [LARGE SCALE GENOMIC DNA]</scope>
    <source>
        <strain evidence="2">JCM 32148</strain>
    </source>
</reference>
<sequence>AEALGGVPVRREDDLVECDFGAWEGRTFAEVREGWPGELDAWLASPAVAPPDGESFVQVAERAGRAVAALCEAYPRETVVVVSHVSPIKLMLRDALAAGDAFLHRLYLDAAGISVVDLWPDGGVAVRSVNDTAHLAEIA</sequence>
<name>A0ABW3AAL8_9ACTN</name>
<dbReference type="Gene3D" id="3.40.50.1240">
    <property type="entry name" value="Phosphoglycerate mutase-like"/>
    <property type="match status" value="1"/>
</dbReference>
<evidence type="ECO:0000313" key="1">
    <source>
        <dbReference type="EMBL" id="MFD0787626.1"/>
    </source>
</evidence>
<protein>
    <submittedName>
        <fullName evidence="1">Histidine phosphatase family protein</fullName>
    </submittedName>
</protein>
<dbReference type="Pfam" id="PF00300">
    <property type="entry name" value="His_Phos_1"/>
    <property type="match status" value="1"/>
</dbReference>
<dbReference type="EMBL" id="JBHTHM010002134">
    <property type="protein sequence ID" value="MFD0787626.1"/>
    <property type="molecule type" value="Genomic_DNA"/>
</dbReference>
<gene>
    <name evidence="1" type="ORF">ACFQZ8_27295</name>
</gene>
<proteinExistence type="predicted"/>
<dbReference type="InterPro" id="IPR029033">
    <property type="entry name" value="His_PPase_superfam"/>
</dbReference>
<keyword evidence="2" id="KW-1185">Reference proteome</keyword>
<dbReference type="InterPro" id="IPR013078">
    <property type="entry name" value="His_Pase_superF_clade-1"/>
</dbReference>
<feature type="non-terminal residue" evidence="1">
    <location>
        <position position="1"/>
    </location>
</feature>
<dbReference type="SUPFAM" id="SSF53254">
    <property type="entry name" value="Phosphoglycerate mutase-like"/>
    <property type="match status" value="1"/>
</dbReference>
<organism evidence="1 2">
    <name type="scientific">Micromonospora azadirachtae</name>
    <dbReference type="NCBI Taxonomy" id="1970735"/>
    <lineage>
        <taxon>Bacteria</taxon>
        <taxon>Bacillati</taxon>
        <taxon>Actinomycetota</taxon>
        <taxon>Actinomycetes</taxon>
        <taxon>Micromonosporales</taxon>
        <taxon>Micromonosporaceae</taxon>
        <taxon>Micromonospora</taxon>
    </lineage>
</organism>
<evidence type="ECO:0000313" key="2">
    <source>
        <dbReference type="Proteomes" id="UP001597053"/>
    </source>
</evidence>